<gene>
    <name evidence="6" type="ORF">PHYPSEUDO_009413</name>
</gene>
<dbReference type="AlphaFoldDB" id="A0A8T1VC26"/>
<protein>
    <recommendedName>
        <fullName evidence="5">RxLR effector protein</fullName>
    </recommendedName>
</protein>
<evidence type="ECO:0000256" key="3">
    <source>
        <dbReference type="ARBA" id="ARBA00022525"/>
    </source>
</evidence>
<evidence type="ECO:0000256" key="4">
    <source>
        <dbReference type="ARBA" id="ARBA00022729"/>
    </source>
</evidence>
<name>A0A8T1VC26_9STRA</name>
<keyword evidence="4" id="KW-0732">Signal</keyword>
<sequence length="199" mass="23119">MLEIPNPQRDLIVAATKLQVEIINSVLADTSVTDSANLSGGDDNVKRLLRAEKSTDTDGITDEERGISLPGLSWFRFWRLRRVADKLKTTDVISAKESKWIDSWVKKDLSPEYVYKQLGLTKQGDKAMQSQNYRLFETYTDRMFTKDQALYNSWLAKKMNPEDVYKALKLDKLKGAKAAKSKEFRRYEVYVFKWYEPKM</sequence>
<dbReference type="Proteomes" id="UP000694044">
    <property type="component" value="Unassembled WGS sequence"/>
</dbReference>
<evidence type="ECO:0000313" key="7">
    <source>
        <dbReference type="Proteomes" id="UP000694044"/>
    </source>
</evidence>
<dbReference type="InterPro" id="IPR031825">
    <property type="entry name" value="RXLR"/>
</dbReference>
<comment type="function">
    <text evidence="5">Effector that suppresses plant defense responses during pathogen infection.</text>
</comment>
<evidence type="ECO:0000256" key="1">
    <source>
        <dbReference type="ARBA" id="ARBA00004613"/>
    </source>
</evidence>
<dbReference type="Pfam" id="PF16810">
    <property type="entry name" value="RXLR"/>
    <property type="match status" value="1"/>
</dbReference>
<comment type="caution">
    <text evidence="6">The sequence shown here is derived from an EMBL/GenBank/DDBJ whole genome shotgun (WGS) entry which is preliminary data.</text>
</comment>
<keyword evidence="7" id="KW-1185">Reference proteome</keyword>
<reference evidence="6" key="1">
    <citation type="submission" date="2021-02" db="EMBL/GenBank/DDBJ databases">
        <authorList>
            <person name="Palmer J.M."/>
        </authorList>
    </citation>
    <scope>NUCLEOTIDE SEQUENCE</scope>
    <source>
        <strain evidence="6">SCRP734</strain>
    </source>
</reference>
<dbReference type="OrthoDB" id="128409at2759"/>
<proteinExistence type="inferred from homology"/>
<evidence type="ECO:0000313" key="6">
    <source>
        <dbReference type="EMBL" id="KAG7378877.1"/>
    </source>
</evidence>
<comment type="similarity">
    <text evidence="2 5">Belongs to the RxLR effector family.</text>
</comment>
<comment type="domain">
    <text evidence="5">The RxLR-dEER motif acts to carry the protein into the host cell cytoplasm through binding to cell surface phosphatidylinositol-3-phosphate.</text>
</comment>
<keyword evidence="3 5" id="KW-0964">Secreted</keyword>
<evidence type="ECO:0000256" key="5">
    <source>
        <dbReference type="RuleBase" id="RU367124"/>
    </source>
</evidence>
<dbReference type="EMBL" id="JAGDFM010000390">
    <property type="protein sequence ID" value="KAG7378877.1"/>
    <property type="molecule type" value="Genomic_DNA"/>
</dbReference>
<comment type="subcellular location">
    <subcellularLocation>
        <location evidence="1 5">Secreted</location>
    </subcellularLocation>
</comment>
<evidence type="ECO:0000256" key="2">
    <source>
        <dbReference type="ARBA" id="ARBA00010400"/>
    </source>
</evidence>
<organism evidence="6 7">
    <name type="scientific">Phytophthora pseudosyringae</name>
    <dbReference type="NCBI Taxonomy" id="221518"/>
    <lineage>
        <taxon>Eukaryota</taxon>
        <taxon>Sar</taxon>
        <taxon>Stramenopiles</taxon>
        <taxon>Oomycota</taxon>
        <taxon>Peronosporomycetes</taxon>
        <taxon>Peronosporales</taxon>
        <taxon>Peronosporaceae</taxon>
        <taxon>Phytophthora</taxon>
    </lineage>
</organism>
<accession>A0A8T1VC26</accession>